<comment type="caution">
    <text evidence="1">The sequence shown here is derived from an EMBL/GenBank/DDBJ whole genome shotgun (WGS) entry which is preliminary data.</text>
</comment>
<dbReference type="Proteomes" id="UP001164250">
    <property type="component" value="Chromosome 8"/>
</dbReference>
<organism evidence="1 2">
    <name type="scientific">Pistacia atlantica</name>
    <dbReference type="NCBI Taxonomy" id="434234"/>
    <lineage>
        <taxon>Eukaryota</taxon>
        <taxon>Viridiplantae</taxon>
        <taxon>Streptophyta</taxon>
        <taxon>Embryophyta</taxon>
        <taxon>Tracheophyta</taxon>
        <taxon>Spermatophyta</taxon>
        <taxon>Magnoliopsida</taxon>
        <taxon>eudicotyledons</taxon>
        <taxon>Gunneridae</taxon>
        <taxon>Pentapetalae</taxon>
        <taxon>rosids</taxon>
        <taxon>malvids</taxon>
        <taxon>Sapindales</taxon>
        <taxon>Anacardiaceae</taxon>
        <taxon>Pistacia</taxon>
    </lineage>
</organism>
<gene>
    <name evidence="1" type="ORF">Patl1_12754</name>
</gene>
<protein>
    <submittedName>
        <fullName evidence="1">Uncharacterized protein</fullName>
    </submittedName>
</protein>
<keyword evidence="2" id="KW-1185">Reference proteome</keyword>
<evidence type="ECO:0000313" key="1">
    <source>
        <dbReference type="EMBL" id="KAJ0089814.1"/>
    </source>
</evidence>
<evidence type="ECO:0000313" key="2">
    <source>
        <dbReference type="Proteomes" id="UP001164250"/>
    </source>
</evidence>
<proteinExistence type="predicted"/>
<dbReference type="EMBL" id="CM047904">
    <property type="protein sequence ID" value="KAJ0089814.1"/>
    <property type="molecule type" value="Genomic_DNA"/>
</dbReference>
<sequence length="83" mass="8715">MVSVRWTRIQLEIVSMVLIGKVKKNSVSLMNKAGGTDIGSVGMDERLSMARPQSKLGLTGFRRGGGPSRPHSDKTSGEAGGSG</sequence>
<accession>A0ACC1ASX4</accession>
<reference evidence="2" key="1">
    <citation type="journal article" date="2023" name="G3 (Bethesda)">
        <title>Genome assembly and association tests identify interacting loci associated with vigor, precocity, and sex in interspecific pistachio rootstocks.</title>
        <authorList>
            <person name="Palmer W."/>
            <person name="Jacygrad E."/>
            <person name="Sagayaradj S."/>
            <person name="Cavanaugh K."/>
            <person name="Han R."/>
            <person name="Bertier L."/>
            <person name="Beede B."/>
            <person name="Kafkas S."/>
            <person name="Golino D."/>
            <person name="Preece J."/>
            <person name="Michelmore R."/>
        </authorList>
    </citation>
    <scope>NUCLEOTIDE SEQUENCE [LARGE SCALE GENOMIC DNA]</scope>
</reference>
<name>A0ACC1ASX4_9ROSI</name>